<dbReference type="EMBL" id="CP048113">
    <property type="protein sequence ID" value="QHS59682.1"/>
    <property type="molecule type" value="Genomic_DNA"/>
</dbReference>
<keyword evidence="8" id="KW-0472">Membrane</keyword>
<evidence type="ECO:0000256" key="7">
    <source>
        <dbReference type="ARBA" id="ARBA00022840"/>
    </source>
</evidence>
<dbReference type="Pfam" id="PF07568">
    <property type="entry name" value="HisKA_2"/>
    <property type="match status" value="1"/>
</dbReference>
<dbReference type="InterPro" id="IPR011495">
    <property type="entry name" value="Sig_transdc_His_kin_sub2_dim/P"/>
</dbReference>
<dbReference type="PANTHER" id="PTHR41523">
    <property type="entry name" value="TWO-COMPONENT SYSTEM SENSOR PROTEIN"/>
    <property type="match status" value="1"/>
</dbReference>
<dbReference type="InterPro" id="IPR005467">
    <property type="entry name" value="His_kinase_dom"/>
</dbReference>
<keyword evidence="9" id="KW-0732">Signal</keyword>
<dbReference type="AlphaFoldDB" id="A0A6B9ZBA6"/>
<dbReference type="InterPro" id="IPR036890">
    <property type="entry name" value="HATPase_C_sf"/>
</dbReference>
<evidence type="ECO:0000256" key="3">
    <source>
        <dbReference type="ARBA" id="ARBA00022553"/>
    </source>
</evidence>
<dbReference type="SUPFAM" id="SSF48452">
    <property type="entry name" value="TPR-like"/>
    <property type="match status" value="1"/>
</dbReference>
<dbReference type="SMART" id="SM00387">
    <property type="entry name" value="HATPase_c"/>
    <property type="match status" value="1"/>
</dbReference>
<comment type="catalytic activity">
    <reaction evidence="1">
        <text>ATP + protein L-histidine = ADP + protein N-phospho-L-histidine.</text>
        <dbReference type="EC" id="2.7.13.3"/>
    </reaction>
</comment>
<keyword evidence="12" id="KW-1185">Reference proteome</keyword>
<keyword evidence="8" id="KW-0812">Transmembrane</keyword>
<evidence type="ECO:0000313" key="12">
    <source>
        <dbReference type="Proteomes" id="UP000476411"/>
    </source>
</evidence>
<evidence type="ECO:0000256" key="4">
    <source>
        <dbReference type="ARBA" id="ARBA00022679"/>
    </source>
</evidence>
<feature type="signal peptide" evidence="9">
    <location>
        <begin position="1"/>
        <end position="25"/>
    </location>
</feature>
<dbReference type="InterPro" id="IPR011990">
    <property type="entry name" value="TPR-like_helical_dom_sf"/>
</dbReference>
<keyword evidence="7" id="KW-0067">ATP-binding</keyword>
<dbReference type="EC" id="2.7.13.3" evidence="2"/>
<dbReference type="Gene3D" id="1.25.40.10">
    <property type="entry name" value="Tetratricopeptide repeat domain"/>
    <property type="match status" value="1"/>
</dbReference>
<proteinExistence type="predicted"/>
<evidence type="ECO:0000256" key="8">
    <source>
        <dbReference type="SAM" id="Phobius"/>
    </source>
</evidence>
<gene>
    <name evidence="11" type="ORF">GWR21_08770</name>
</gene>
<dbReference type="Gene3D" id="3.30.450.20">
    <property type="entry name" value="PAS domain"/>
    <property type="match status" value="1"/>
</dbReference>
<evidence type="ECO:0000259" key="10">
    <source>
        <dbReference type="PROSITE" id="PS50109"/>
    </source>
</evidence>
<keyword evidence="5" id="KW-0547">Nucleotide-binding</keyword>
<dbReference type="GO" id="GO:0005524">
    <property type="term" value="F:ATP binding"/>
    <property type="evidence" value="ECO:0007669"/>
    <property type="project" value="UniProtKB-KW"/>
</dbReference>
<organism evidence="11 12">
    <name type="scientific">Chitinophaga agri</name>
    <dbReference type="NCBI Taxonomy" id="2703787"/>
    <lineage>
        <taxon>Bacteria</taxon>
        <taxon>Pseudomonadati</taxon>
        <taxon>Bacteroidota</taxon>
        <taxon>Chitinophagia</taxon>
        <taxon>Chitinophagales</taxon>
        <taxon>Chitinophagaceae</taxon>
        <taxon>Chitinophaga</taxon>
    </lineage>
</organism>
<dbReference type="RefSeq" id="WP_162331377.1">
    <property type="nucleotide sequence ID" value="NZ_CP048113.1"/>
</dbReference>
<dbReference type="SUPFAM" id="SSF55874">
    <property type="entry name" value="ATPase domain of HSP90 chaperone/DNA topoisomerase II/histidine kinase"/>
    <property type="match status" value="1"/>
</dbReference>
<name>A0A6B9ZBA6_9BACT</name>
<evidence type="ECO:0000256" key="2">
    <source>
        <dbReference type="ARBA" id="ARBA00012438"/>
    </source>
</evidence>
<keyword evidence="6 11" id="KW-0418">Kinase</keyword>
<sequence length="769" mass="87545">MRTKLLQCFLATLLSLFFVSGQLRAQQALDRRIDSLKQLLDAATTDTGRISRRLALMPPLLLKCDLNGNTPEDSLAFFQNTASCRQLAQKLDNGRGIGGSFLWEANYYFNRGNRDKRNELMPQAFAAFRAAKDTQGLGTAYYFKAEMGAETDDKQARLLLYDSALIYLRKAGDRQREMRCLKGIASIHLVMGKYDQGINELRSVLALQRQLGDTRIHYTTDLLAHASYMKGDYKKALEYANFSLQNCLKTADTSLLFTFYQRLGIIYSWMYSYEKSYYYFEKALGSMKPGNVEMMRNVEVSLISGMAESLLERGHASEAVALIKKRFASFRPEEVARLGILQLVYLDVYYSAGLYAEAQKALALMLRKNDEWAYTPLDRTLFLTRAAQLSYKLGKYNDAALFGDSAYKMAADISARRYIMDNREIFYKLDSIKGNYLAALNAHRLYKDASDALQADIKDKHLGEMLVRYETEQKNTELASLSKESRLQQATIRQGVVLRNVMLVASCLLLLLLLLAFNRYYVKRRANRLLQDKQDEINRQNIILAQNIEDEKKITAEKDKLLTEREWLIKEINHRVKNNLQVVMSLLDTQRIYLKDEVALNAINDSQHRVEAISLIHKKLYQSNRLNTKISMPAYIRELTDYLSDSFGIEDSVSVHLSVVPVDLDVTQAVPLGLIINEAFTNAVKYAFINGKEGEINIHMEKTDSGNILLQISDNGIGFPKDIDWRNSQSLGMSLMRGLAKQIDGHFELLNGHGTTLKIIFEGTQSLQA</sequence>
<evidence type="ECO:0000313" key="11">
    <source>
        <dbReference type="EMBL" id="QHS59682.1"/>
    </source>
</evidence>
<keyword evidence="4" id="KW-0808">Transferase</keyword>
<accession>A0A6B9ZBA6</accession>
<dbReference type="PROSITE" id="PS50109">
    <property type="entry name" value="HIS_KIN"/>
    <property type="match status" value="1"/>
</dbReference>
<evidence type="ECO:0000256" key="5">
    <source>
        <dbReference type="ARBA" id="ARBA00022741"/>
    </source>
</evidence>
<dbReference type="KEGG" id="chih:GWR21_08770"/>
<feature type="domain" description="Histidine kinase" evidence="10">
    <location>
        <begin position="571"/>
        <end position="765"/>
    </location>
</feature>
<keyword evidence="3" id="KW-0597">Phosphoprotein</keyword>
<reference evidence="11 12" key="1">
    <citation type="submission" date="2020-01" db="EMBL/GenBank/DDBJ databases">
        <title>Complete genome sequence of Chitinophaga sp. H33E-04 isolated from quinoa roots.</title>
        <authorList>
            <person name="Weon H.-Y."/>
            <person name="Lee S.A."/>
        </authorList>
    </citation>
    <scope>NUCLEOTIDE SEQUENCE [LARGE SCALE GENOMIC DNA]</scope>
    <source>
        <strain evidence="11 12">H33E-04</strain>
    </source>
</reference>
<feature type="chain" id="PRO_5025525283" description="histidine kinase" evidence="9">
    <location>
        <begin position="26"/>
        <end position="769"/>
    </location>
</feature>
<dbReference type="Proteomes" id="UP000476411">
    <property type="component" value="Chromosome"/>
</dbReference>
<dbReference type="Pfam" id="PF02518">
    <property type="entry name" value="HATPase_c"/>
    <property type="match status" value="1"/>
</dbReference>
<evidence type="ECO:0000256" key="1">
    <source>
        <dbReference type="ARBA" id="ARBA00000085"/>
    </source>
</evidence>
<dbReference type="Gene3D" id="3.30.565.10">
    <property type="entry name" value="Histidine kinase-like ATPase, C-terminal domain"/>
    <property type="match status" value="1"/>
</dbReference>
<dbReference type="PANTHER" id="PTHR41523:SF8">
    <property type="entry name" value="ETHYLENE RESPONSE SENSOR PROTEIN"/>
    <property type="match status" value="1"/>
</dbReference>
<evidence type="ECO:0000256" key="9">
    <source>
        <dbReference type="SAM" id="SignalP"/>
    </source>
</evidence>
<feature type="transmembrane region" description="Helical" evidence="8">
    <location>
        <begin position="501"/>
        <end position="521"/>
    </location>
</feature>
<evidence type="ECO:0000256" key="6">
    <source>
        <dbReference type="ARBA" id="ARBA00022777"/>
    </source>
</evidence>
<dbReference type="GO" id="GO:0004673">
    <property type="term" value="F:protein histidine kinase activity"/>
    <property type="evidence" value="ECO:0007669"/>
    <property type="project" value="UniProtKB-EC"/>
</dbReference>
<protein>
    <recommendedName>
        <fullName evidence="2">histidine kinase</fullName>
        <ecNumber evidence="2">2.7.13.3</ecNumber>
    </recommendedName>
</protein>
<dbReference type="InterPro" id="IPR003594">
    <property type="entry name" value="HATPase_dom"/>
</dbReference>
<keyword evidence="8" id="KW-1133">Transmembrane helix</keyword>